<dbReference type="InterPro" id="IPR036597">
    <property type="entry name" value="Fido-like_dom_sf"/>
</dbReference>
<organism evidence="1 2">
    <name type="scientific">Hydrogenophaga taeniospiralis CCUG 15921</name>
    <dbReference type="NCBI Taxonomy" id="1281780"/>
    <lineage>
        <taxon>Bacteria</taxon>
        <taxon>Pseudomonadati</taxon>
        <taxon>Pseudomonadota</taxon>
        <taxon>Betaproteobacteria</taxon>
        <taxon>Burkholderiales</taxon>
        <taxon>Comamonadaceae</taxon>
        <taxon>Hydrogenophaga</taxon>
    </lineage>
</organism>
<dbReference type="SUPFAM" id="SSF140931">
    <property type="entry name" value="Fic-like"/>
    <property type="match status" value="1"/>
</dbReference>
<dbReference type="Proteomes" id="UP001152876">
    <property type="component" value="Unassembled WGS sequence"/>
</dbReference>
<evidence type="ECO:0000313" key="1">
    <source>
        <dbReference type="EMBL" id="MDG5977498.1"/>
    </source>
</evidence>
<sequence length="161" mass="17674">MTNRYQTTGAEGEFEPGSNGQVLRNLVGITSVDDMDELELRLLGELYDEVLLQDFPDRALTVEDLKRWHHQWLGNVYPWAGQERSVNLGKGGFQFATAGPALGFRAAIPGKVDILLATRPRRDCERHRGDPCGAGLDSSVPRGQWALGPSAGRCDGRAGWP</sequence>
<gene>
    <name evidence="1" type="ORF">H010_19737</name>
</gene>
<evidence type="ECO:0000313" key="2">
    <source>
        <dbReference type="Proteomes" id="UP001152876"/>
    </source>
</evidence>
<accession>A0A9X4NTB0</accession>
<name>A0A9X4NTB0_9BURK</name>
<proteinExistence type="predicted"/>
<comment type="caution">
    <text evidence="1">The sequence shown here is derived from an EMBL/GenBank/DDBJ whole genome shotgun (WGS) entry which is preliminary data.</text>
</comment>
<reference evidence="1" key="1">
    <citation type="submission" date="2013-01" db="EMBL/GenBank/DDBJ databases">
        <title>Genome draft of Hydrogenophaga taeniospiralis 2K1.</title>
        <authorList>
            <person name="Gomila M."/>
            <person name="Lalucat J."/>
        </authorList>
    </citation>
    <scope>NUCLEOTIDE SEQUENCE</scope>
    <source>
        <strain evidence="1">CCUG 15921</strain>
    </source>
</reference>
<dbReference type="AlphaFoldDB" id="A0A9X4NTB0"/>
<dbReference type="RefSeq" id="WP_245638135.1">
    <property type="nucleotide sequence ID" value="NZ_AOGK01000021.1"/>
</dbReference>
<dbReference type="EMBL" id="AOGK01000021">
    <property type="protein sequence ID" value="MDG5977498.1"/>
    <property type="molecule type" value="Genomic_DNA"/>
</dbReference>
<protein>
    <submittedName>
        <fullName evidence="1">Fic family putative cell filamentation protein</fullName>
    </submittedName>
</protein>
<keyword evidence="2" id="KW-1185">Reference proteome</keyword>
<dbReference type="Gene3D" id="1.10.3290.10">
    <property type="entry name" value="Fido-like domain"/>
    <property type="match status" value="1"/>
</dbReference>